<organism evidence="1 2">
    <name type="scientific">Nocardia higoensis</name>
    <dbReference type="NCBI Taxonomy" id="228599"/>
    <lineage>
        <taxon>Bacteria</taxon>
        <taxon>Bacillati</taxon>
        <taxon>Actinomycetota</taxon>
        <taxon>Actinomycetes</taxon>
        <taxon>Mycobacteriales</taxon>
        <taxon>Nocardiaceae</taxon>
        <taxon>Nocardia</taxon>
    </lineage>
</organism>
<dbReference type="RefSeq" id="WP_195002983.1">
    <property type="nucleotide sequence ID" value="NZ_JADLQN010000002.1"/>
</dbReference>
<evidence type="ECO:0000313" key="1">
    <source>
        <dbReference type="EMBL" id="MBF6356157.1"/>
    </source>
</evidence>
<dbReference type="InterPro" id="IPR022536">
    <property type="entry name" value="EspC"/>
</dbReference>
<reference evidence="1 2" key="1">
    <citation type="submission" date="2020-10" db="EMBL/GenBank/DDBJ databases">
        <title>Identification of Nocardia species via Next-generation sequencing and recognition of intraspecies genetic diversity.</title>
        <authorList>
            <person name="Li P."/>
            <person name="Li P."/>
            <person name="Lu B."/>
        </authorList>
    </citation>
    <scope>NUCLEOTIDE SEQUENCE [LARGE SCALE GENOMIC DNA]</scope>
    <source>
        <strain evidence="1 2">BJ06-0143</strain>
    </source>
</reference>
<dbReference type="Proteomes" id="UP000707731">
    <property type="component" value="Unassembled WGS sequence"/>
</dbReference>
<dbReference type="Pfam" id="PF10824">
    <property type="entry name" value="T7SS_ESX_EspC"/>
    <property type="match status" value="1"/>
</dbReference>
<comment type="caution">
    <text evidence="1">The sequence shown here is derived from an EMBL/GenBank/DDBJ whole genome shotgun (WGS) entry which is preliminary data.</text>
</comment>
<dbReference type="EMBL" id="JADLQN010000002">
    <property type="protein sequence ID" value="MBF6356157.1"/>
    <property type="molecule type" value="Genomic_DNA"/>
</dbReference>
<keyword evidence="2" id="KW-1185">Reference proteome</keyword>
<accession>A0ABS0DCF8</accession>
<evidence type="ECO:0008006" key="3">
    <source>
        <dbReference type="Google" id="ProtNLM"/>
    </source>
</evidence>
<name>A0ABS0DCF8_9NOCA</name>
<evidence type="ECO:0000313" key="2">
    <source>
        <dbReference type="Proteomes" id="UP000707731"/>
    </source>
</evidence>
<gene>
    <name evidence="1" type="ORF">IU449_16685</name>
</gene>
<protein>
    <recommendedName>
        <fullName evidence="3">Excreted virulence factor EspC (Type VII ESX diderm)</fullName>
    </recommendedName>
</protein>
<proteinExistence type="predicted"/>
<sequence length="106" mass="10576">MSELVAEADALRGYAASAAAMAAGVATAGTVDQAATMAAVTPVFGLIGQDFLFAFAHAQANHLSAVMELAAVHAATALTADQSALAYEASEATSRAGFDSVTRDLA</sequence>